<gene>
    <name evidence="4" type="ORF">RO785_05010</name>
</gene>
<dbReference type="EMBL" id="JAVSNH010000001">
    <property type="protein sequence ID" value="MDT4510335.1"/>
    <property type="molecule type" value="Genomic_DNA"/>
</dbReference>
<dbReference type="PANTHER" id="PTHR23422:SF11">
    <property type="entry name" value="DIPEPTIDYL PEPTIDASE 3"/>
    <property type="match status" value="1"/>
</dbReference>
<dbReference type="GO" id="GO:0046872">
    <property type="term" value="F:metal ion binding"/>
    <property type="evidence" value="ECO:0007669"/>
    <property type="project" value="UniProtKB-KW"/>
</dbReference>
<dbReference type="AlphaFoldDB" id="A0AAW8VDQ2"/>
<dbReference type="PROSITE" id="PS51257">
    <property type="entry name" value="PROKAR_LIPOPROTEIN"/>
    <property type="match status" value="1"/>
</dbReference>
<keyword evidence="3" id="KW-0732">Signal</keyword>
<dbReference type="InterPro" id="IPR039461">
    <property type="entry name" value="Peptidase_M49"/>
</dbReference>
<reference evidence="4" key="1">
    <citation type="submission" date="2023-08" db="EMBL/GenBank/DDBJ databases">
        <title>Reintroducing virulent viruses to syntetic microbiomes.</title>
        <authorList>
            <person name="Wilde J."/>
            <person name="Boyes R."/>
            <person name="Robinson A.V."/>
            <person name="Daisley B.A."/>
            <person name="Allen-Vercoe E."/>
        </authorList>
    </citation>
    <scope>NUCLEOTIDE SEQUENCE</scope>
    <source>
        <strain evidence="4">225I_12FAA</strain>
    </source>
</reference>
<sequence length="681" mass="76477">MKKQLIACAAFALLTACSGSKTTTAEADKFDYTVEQFADLQILRYRVPGFENLSLQQKELVYYLTEAALQGRDILFDQNGKYNLRIRRTLEAVYTGYKGDKNTPDFKAMEVYLKRVWFSNGIHHHYGSEKFVPGFAPEFFKEAMLSVDASTLPLAEGQTVEQLCDELFPVIFDPAVMPKRVNQAAGEDLVLTSACNYYDGVTQKEAEDFYNAMKDPKDETPVSYGLNSRLVKENGKIQEKIWKVGGLYGQAIDKIVYWLKKAEGVAENPEQKAVIAELIKFYETGDLKTFDEYAILWVKDLNSLVDFVNGFTESYGDPLGMKASWESLVNFKDMEATHRTEIISGNAQWFEDHSPVDKQFKKDEVKGVSAKVITAAILAGDLYPATAIGINLPNSNWIRSHHGSKSVTIGNITDAYNKAAHGNGFNEEFVYSDAELQLIDKYADLTGELHTDLHECLGHGSGKLLPGVDSDALKAYGSTIEEARADLFGLYYVADSKLVELGLTPNADAYKAEYYTYLMNGLMTQLVRIEPGNNVEEAHMRNRQLIARWVFEKGAADKVVELVKKDGKTYVVVNDYEKLRELFGELLSEIQRIKSTGDYQGAHDLVENYAVKVDPALHAEVLERYKKLNLAPYKGFVNPKYEAVVDAAGKITDVKVTYDEGYAEQMLRYSKDYSNLPSINN</sequence>
<evidence type="ECO:0000256" key="2">
    <source>
        <dbReference type="ARBA" id="ARBA00022801"/>
    </source>
</evidence>
<protein>
    <submittedName>
        <fullName evidence="4">Dihydrofolate reductase</fullName>
    </submittedName>
</protein>
<evidence type="ECO:0000256" key="1">
    <source>
        <dbReference type="ARBA" id="ARBA00022723"/>
    </source>
</evidence>
<dbReference type="GO" id="GO:0016787">
    <property type="term" value="F:hydrolase activity"/>
    <property type="evidence" value="ECO:0007669"/>
    <property type="project" value="UniProtKB-KW"/>
</dbReference>
<feature type="chain" id="PRO_5043364777" evidence="3">
    <location>
        <begin position="28"/>
        <end position="681"/>
    </location>
</feature>
<evidence type="ECO:0000313" key="5">
    <source>
        <dbReference type="Proteomes" id="UP001266995"/>
    </source>
</evidence>
<accession>A0AAW8VDQ2</accession>
<proteinExistence type="predicted"/>
<dbReference type="RefSeq" id="WP_195739428.1">
    <property type="nucleotide sequence ID" value="NZ_JADMQL010000024.1"/>
</dbReference>
<dbReference type="PANTHER" id="PTHR23422">
    <property type="entry name" value="DIPEPTIDYL PEPTIDASE III-RELATED"/>
    <property type="match status" value="1"/>
</dbReference>
<organism evidence="4 5">
    <name type="scientific">Bacteroides cellulosilyticus</name>
    <dbReference type="NCBI Taxonomy" id="246787"/>
    <lineage>
        <taxon>Bacteria</taxon>
        <taxon>Pseudomonadati</taxon>
        <taxon>Bacteroidota</taxon>
        <taxon>Bacteroidia</taxon>
        <taxon>Bacteroidales</taxon>
        <taxon>Bacteroidaceae</taxon>
        <taxon>Bacteroides</taxon>
    </lineage>
</organism>
<dbReference type="Proteomes" id="UP001266995">
    <property type="component" value="Unassembled WGS sequence"/>
</dbReference>
<keyword evidence="1" id="KW-0479">Metal-binding</keyword>
<feature type="signal peptide" evidence="3">
    <location>
        <begin position="1"/>
        <end position="27"/>
    </location>
</feature>
<name>A0AAW8VDQ2_9BACE</name>
<comment type="caution">
    <text evidence="4">The sequence shown here is derived from an EMBL/GenBank/DDBJ whole genome shotgun (WGS) entry which is preliminary data.</text>
</comment>
<evidence type="ECO:0000313" key="4">
    <source>
        <dbReference type="EMBL" id="MDT4510335.1"/>
    </source>
</evidence>
<dbReference type="Pfam" id="PF03571">
    <property type="entry name" value="Peptidase_M49"/>
    <property type="match status" value="2"/>
</dbReference>
<keyword evidence="2" id="KW-0378">Hydrolase</keyword>
<evidence type="ECO:0000256" key="3">
    <source>
        <dbReference type="SAM" id="SignalP"/>
    </source>
</evidence>
<dbReference type="Gene3D" id="3.30.540.30">
    <property type="match status" value="2"/>
</dbReference>